<dbReference type="AlphaFoldDB" id="A0A814BLP3"/>
<feature type="transmembrane region" description="Helical" evidence="9">
    <location>
        <begin position="293"/>
        <end position="312"/>
    </location>
</feature>
<dbReference type="SUPFAM" id="SSF81321">
    <property type="entry name" value="Family A G protein-coupled receptor-like"/>
    <property type="match status" value="1"/>
</dbReference>
<evidence type="ECO:0000256" key="1">
    <source>
        <dbReference type="ARBA" id="ARBA00004141"/>
    </source>
</evidence>
<dbReference type="PANTHER" id="PTHR45695:SF9">
    <property type="entry name" value="LEUCOKININ RECEPTOR"/>
    <property type="match status" value="1"/>
</dbReference>
<evidence type="ECO:0000256" key="2">
    <source>
        <dbReference type="ARBA" id="ARBA00022692"/>
    </source>
</evidence>
<evidence type="ECO:0000256" key="6">
    <source>
        <dbReference type="ARBA" id="ARBA00023170"/>
    </source>
</evidence>
<sequence>MSELIILRDVFLLLLYTLTSIFALISNGIVFRVIFRRGHHLLFQSTIHFPLSTTRILLLNLALADTLLAVTIPIQFISCSTYFLNHFSISSYICILNRFMQVLGYNASTVTICLIAYDRYRLIRNPLSKYYEPKLFRSLLSTWILSSLFSASCLLSTKSQIYFPSTRTFIGCQILLPTIAKDFSNGYILKRRIFCAMISFYIIPLVTVTILCVLTMRVIFRRSTIGVQRFQSFKQTRRRSLVLLLMTAIAFALSRTPIYLVHLHEFLIASSKTSPTRSVRASNLCNYSTLYLLFYWLSISSCCHNPIIYNWFNRRFRLLVVDCYRSILYCGK</sequence>
<dbReference type="Proteomes" id="UP000663852">
    <property type="component" value="Unassembled WGS sequence"/>
</dbReference>
<dbReference type="OrthoDB" id="5975505at2759"/>
<feature type="transmembrane region" description="Helical" evidence="9">
    <location>
        <begin position="89"/>
        <end position="117"/>
    </location>
</feature>
<keyword evidence="5 9" id="KW-0472">Membrane</keyword>
<keyword evidence="7 8" id="KW-0807">Transducer</keyword>
<comment type="similarity">
    <text evidence="8">Belongs to the G-protein coupled receptor 1 family.</text>
</comment>
<dbReference type="EMBL" id="CAJNOJ010000040">
    <property type="protein sequence ID" value="CAF0930000.1"/>
    <property type="molecule type" value="Genomic_DNA"/>
</dbReference>
<evidence type="ECO:0000313" key="12">
    <source>
        <dbReference type="EMBL" id="CAF0976656.1"/>
    </source>
</evidence>
<protein>
    <recommendedName>
        <fullName evidence="10">G-protein coupled receptors family 1 profile domain-containing protein</fullName>
    </recommendedName>
</protein>
<keyword evidence="4 8" id="KW-0297">G-protein coupled receptor</keyword>
<gene>
    <name evidence="11" type="ORF">EDS130_LOCUS11242</name>
    <name evidence="12" type="ORF">XAT740_LOCUS11959</name>
</gene>
<dbReference type="InterPro" id="IPR000276">
    <property type="entry name" value="GPCR_Rhodpsn"/>
</dbReference>
<evidence type="ECO:0000313" key="11">
    <source>
        <dbReference type="EMBL" id="CAF0930000.1"/>
    </source>
</evidence>
<name>A0A814BLP3_ADIRI</name>
<dbReference type="CDD" id="cd00637">
    <property type="entry name" value="7tm_classA_rhodopsin-like"/>
    <property type="match status" value="1"/>
</dbReference>
<feature type="transmembrane region" description="Helical" evidence="9">
    <location>
        <begin position="56"/>
        <end position="77"/>
    </location>
</feature>
<feature type="transmembrane region" description="Helical" evidence="9">
    <location>
        <begin position="198"/>
        <end position="220"/>
    </location>
</feature>
<feature type="transmembrane region" description="Helical" evidence="9">
    <location>
        <begin position="12"/>
        <end position="35"/>
    </location>
</feature>
<comment type="caution">
    <text evidence="11">The sequence shown here is derived from an EMBL/GenBank/DDBJ whole genome shotgun (WGS) entry which is preliminary data.</text>
</comment>
<dbReference type="Gene3D" id="1.20.1070.10">
    <property type="entry name" value="Rhodopsin 7-helix transmembrane proteins"/>
    <property type="match status" value="1"/>
</dbReference>
<dbReference type="Proteomes" id="UP000663828">
    <property type="component" value="Unassembled WGS sequence"/>
</dbReference>
<dbReference type="InterPro" id="IPR017452">
    <property type="entry name" value="GPCR_Rhodpsn_7TM"/>
</dbReference>
<evidence type="ECO:0000313" key="14">
    <source>
        <dbReference type="Proteomes" id="UP000663852"/>
    </source>
</evidence>
<evidence type="ECO:0000259" key="10">
    <source>
        <dbReference type="PROSITE" id="PS50262"/>
    </source>
</evidence>
<evidence type="ECO:0000256" key="8">
    <source>
        <dbReference type="RuleBase" id="RU000688"/>
    </source>
</evidence>
<evidence type="ECO:0000256" key="4">
    <source>
        <dbReference type="ARBA" id="ARBA00023040"/>
    </source>
</evidence>
<comment type="subcellular location">
    <subcellularLocation>
        <location evidence="1">Membrane</location>
        <topology evidence="1">Multi-pass membrane protein</topology>
    </subcellularLocation>
</comment>
<evidence type="ECO:0000256" key="9">
    <source>
        <dbReference type="SAM" id="Phobius"/>
    </source>
</evidence>
<keyword evidence="2 8" id="KW-0812">Transmembrane</keyword>
<proteinExistence type="inferred from homology"/>
<organism evidence="11 14">
    <name type="scientific">Adineta ricciae</name>
    <name type="common">Rotifer</name>
    <dbReference type="NCBI Taxonomy" id="249248"/>
    <lineage>
        <taxon>Eukaryota</taxon>
        <taxon>Metazoa</taxon>
        <taxon>Spiralia</taxon>
        <taxon>Gnathifera</taxon>
        <taxon>Rotifera</taxon>
        <taxon>Eurotatoria</taxon>
        <taxon>Bdelloidea</taxon>
        <taxon>Adinetida</taxon>
        <taxon>Adinetidae</taxon>
        <taxon>Adineta</taxon>
    </lineage>
</organism>
<dbReference type="PRINTS" id="PR00237">
    <property type="entry name" value="GPCRRHODOPSN"/>
</dbReference>
<accession>A0A814BLP3</accession>
<evidence type="ECO:0000313" key="13">
    <source>
        <dbReference type="Proteomes" id="UP000663828"/>
    </source>
</evidence>
<dbReference type="GO" id="GO:0004930">
    <property type="term" value="F:G protein-coupled receptor activity"/>
    <property type="evidence" value="ECO:0007669"/>
    <property type="project" value="UniProtKB-KW"/>
</dbReference>
<keyword evidence="3 9" id="KW-1133">Transmembrane helix</keyword>
<keyword evidence="6 8" id="KW-0675">Receptor</keyword>
<feature type="transmembrane region" description="Helical" evidence="9">
    <location>
        <begin position="241"/>
        <end position="261"/>
    </location>
</feature>
<evidence type="ECO:0000256" key="3">
    <source>
        <dbReference type="ARBA" id="ARBA00022989"/>
    </source>
</evidence>
<feature type="domain" description="G-protein coupled receptors family 1 profile" evidence="10">
    <location>
        <begin position="26"/>
        <end position="309"/>
    </location>
</feature>
<reference evidence="11" key="1">
    <citation type="submission" date="2021-02" db="EMBL/GenBank/DDBJ databases">
        <authorList>
            <person name="Nowell W R."/>
        </authorList>
    </citation>
    <scope>NUCLEOTIDE SEQUENCE</scope>
</reference>
<dbReference type="GO" id="GO:0005886">
    <property type="term" value="C:plasma membrane"/>
    <property type="evidence" value="ECO:0007669"/>
    <property type="project" value="TreeGrafter"/>
</dbReference>
<evidence type="ECO:0000256" key="7">
    <source>
        <dbReference type="ARBA" id="ARBA00023224"/>
    </source>
</evidence>
<evidence type="ECO:0000256" key="5">
    <source>
        <dbReference type="ARBA" id="ARBA00023136"/>
    </source>
</evidence>
<dbReference type="Pfam" id="PF00001">
    <property type="entry name" value="7tm_1"/>
    <property type="match status" value="1"/>
</dbReference>
<dbReference type="EMBL" id="CAJNOR010000667">
    <property type="protein sequence ID" value="CAF0976656.1"/>
    <property type="molecule type" value="Genomic_DNA"/>
</dbReference>
<dbReference type="PANTHER" id="PTHR45695">
    <property type="entry name" value="LEUCOKININ RECEPTOR-RELATED"/>
    <property type="match status" value="1"/>
</dbReference>
<keyword evidence="13" id="KW-1185">Reference proteome</keyword>
<dbReference type="PROSITE" id="PS50262">
    <property type="entry name" value="G_PROTEIN_RECEP_F1_2"/>
    <property type="match status" value="1"/>
</dbReference>
<feature type="transmembrane region" description="Helical" evidence="9">
    <location>
        <begin position="138"/>
        <end position="157"/>
    </location>
</feature>
<dbReference type="PROSITE" id="PS00237">
    <property type="entry name" value="G_PROTEIN_RECEP_F1_1"/>
    <property type="match status" value="1"/>
</dbReference>